<gene>
    <name evidence="2" type="ORF">B0H15DRAFT_860478</name>
</gene>
<feature type="compositionally biased region" description="Low complexity" evidence="1">
    <location>
        <begin position="186"/>
        <end position="202"/>
    </location>
</feature>
<name>A0AAD6TW50_9AGAR</name>
<sequence length="237" mass="26256">MQVPYQAFILRYTNNNDFYPESSAHSTANGSTVPRIEGQCHRLHPWSQRGERRGASQEHCGETPSVSDYRHISYHHLAHLSASFLETFHTSGSVWKDWLYGLMNASVATEANQKLTKIWTKYLEDSKVLADRRRAFQNASYQTYNIPAGHNSGSSPSLFQMDSDESRHHSAASSASSRYGGLRYDAMPPVAGGNPAGARPAPNQSGPLRYPISTLTGQGNLQWDQGNYQQQYAGGSS</sequence>
<evidence type="ECO:0000313" key="3">
    <source>
        <dbReference type="Proteomes" id="UP001222325"/>
    </source>
</evidence>
<dbReference type="EMBL" id="JARJCN010000066">
    <property type="protein sequence ID" value="KAJ7078441.1"/>
    <property type="molecule type" value="Genomic_DNA"/>
</dbReference>
<evidence type="ECO:0000256" key="1">
    <source>
        <dbReference type="SAM" id="MobiDB-lite"/>
    </source>
</evidence>
<protein>
    <submittedName>
        <fullName evidence="2">Uncharacterized protein</fullName>
    </submittedName>
</protein>
<reference evidence="2" key="1">
    <citation type="submission" date="2023-03" db="EMBL/GenBank/DDBJ databases">
        <title>Massive genome expansion in bonnet fungi (Mycena s.s.) driven by repeated elements and novel gene families across ecological guilds.</title>
        <authorList>
            <consortium name="Lawrence Berkeley National Laboratory"/>
            <person name="Harder C.B."/>
            <person name="Miyauchi S."/>
            <person name="Viragh M."/>
            <person name="Kuo A."/>
            <person name="Thoen E."/>
            <person name="Andreopoulos B."/>
            <person name="Lu D."/>
            <person name="Skrede I."/>
            <person name="Drula E."/>
            <person name="Henrissat B."/>
            <person name="Morin E."/>
            <person name="Kohler A."/>
            <person name="Barry K."/>
            <person name="LaButti K."/>
            <person name="Morin E."/>
            <person name="Salamov A."/>
            <person name="Lipzen A."/>
            <person name="Mereny Z."/>
            <person name="Hegedus B."/>
            <person name="Baldrian P."/>
            <person name="Stursova M."/>
            <person name="Weitz H."/>
            <person name="Taylor A."/>
            <person name="Grigoriev I.V."/>
            <person name="Nagy L.G."/>
            <person name="Martin F."/>
            <person name="Kauserud H."/>
        </authorList>
    </citation>
    <scope>NUCLEOTIDE SEQUENCE</scope>
    <source>
        <strain evidence="2">CBHHK173m</strain>
    </source>
</reference>
<feature type="compositionally biased region" description="Polar residues" evidence="1">
    <location>
        <begin position="147"/>
        <end position="160"/>
    </location>
</feature>
<dbReference type="Proteomes" id="UP001222325">
    <property type="component" value="Unassembled WGS sequence"/>
</dbReference>
<proteinExistence type="predicted"/>
<feature type="region of interest" description="Disordered" evidence="1">
    <location>
        <begin position="147"/>
        <end position="237"/>
    </location>
</feature>
<dbReference type="AlphaFoldDB" id="A0AAD6TW50"/>
<evidence type="ECO:0000313" key="2">
    <source>
        <dbReference type="EMBL" id="KAJ7078441.1"/>
    </source>
</evidence>
<feature type="compositionally biased region" description="Polar residues" evidence="1">
    <location>
        <begin position="213"/>
        <end position="237"/>
    </location>
</feature>
<accession>A0AAD6TW50</accession>
<comment type="caution">
    <text evidence="2">The sequence shown here is derived from an EMBL/GenBank/DDBJ whole genome shotgun (WGS) entry which is preliminary data.</text>
</comment>
<keyword evidence="3" id="KW-1185">Reference proteome</keyword>
<organism evidence="2 3">
    <name type="scientific">Mycena belliarum</name>
    <dbReference type="NCBI Taxonomy" id="1033014"/>
    <lineage>
        <taxon>Eukaryota</taxon>
        <taxon>Fungi</taxon>
        <taxon>Dikarya</taxon>
        <taxon>Basidiomycota</taxon>
        <taxon>Agaricomycotina</taxon>
        <taxon>Agaricomycetes</taxon>
        <taxon>Agaricomycetidae</taxon>
        <taxon>Agaricales</taxon>
        <taxon>Marasmiineae</taxon>
        <taxon>Mycenaceae</taxon>
        <taxon>Mycena</taxon>
    </lineage>
</organism>